<dbReference type="Gene3D" id="3.40.1390.20">
    <property type="entry name" value="HprK N-terminal domain-like"/>
    <property type="match status" value="1"/>
</dbReference>
<dbReference type="InterPro" id="IPR028979">
    <property type="entry name" value="Ser_kin/Pase_Hpr-like_N_sf"/>
</dbReference>
<dbReference type="AlphaFoldDB" id="A0A072NRS3"/>
<comment type="caution">
    <text evidence="4">The sequence shown here is derived from an EMBL/GenBank/DDBJ whole genome shotgun (WGS) entry which is preliminary data.</text>
</comment>
<dbReference type="SUPFAM" id="SSF75138">
    <property type="entry name" value="HprK N-terminal domain-like"/>
    <property type="match status" value="1"/>
</dbReference>
<organism evidence="4 5">
    <name type="scientific">Schinkia azotoformans MEV2011</name>
    <dbReference type="NCBI Taxonomy" id="1348973"/>
    <lineage>
        <taxon>Bacteria</taxon>
        <taxon>Bacillati</taxon>
        <taxon>Bacillota</taxon>
        <taxon>Bacilli</taxon>
        <taxon>Bacillales</taxon>
        <taxon>Bacillaceae</taxon>
        <taxon>Calidifontibacillus/Schinkia group</taxon>
        <taxon>Schinkia</taxon>
    </lineage>
</organism>
<dbReference type="PANTHER" id="PTHR43080">
    <property type="entry name" value="CBS DOMAIN-CONTAINING PROTEIN CBSX3, MITOCHONDRIAL"/>
    <property type="match status" value="1"/>
</dbReference>
<dbReference type="Pfam" id="PF00571">
    <property type="entry name" value="CBS"/>
    <property type="match status" value="2"/>
</dbReference>
<dbReference type="InterPro" id="IPR000644">
    <property type="entry name" value="CBS_dom"/>
</dbReference>
<keyword evidence="1 2" id="KW-0129">CBS domain</keyword>
<name>A0A072NRS3_SCHAZ</name>
<dbReference type="PROSITE" id="PS51371">
    <property type="entry name" value="CBS"/>
    <property type="match status" value="2"/>
</dbReference>
<dbReference type="SMART" id="SM00116">
    <property type="entry name" value="CBS"/>
    <property type="match status" value="2"/>
</dbReference>
<evidence type="ECO:0000256" key="2">
    <source>
        <dbReference type="PROSITE-ProRule" id="PRU00703"/>
    </source>
</evidence>
<evidence type="ECO:0000313" key="5">
    <source>
        <dbReference type="Proteomes" id="UP000027936"/>
    </source>
</evidence>
<protein>
    <submittedName>
        <fullName evidence="4">Putative transcriptional regulator containing CBS domains</fullName>
    </submittedName>
</protein>
<dbReference type="Gene3D" id="1.10.10.10">
    <property type="entry name" value="Winged helix-like DNA-binding domain superfamily/Winged helix DNA-binding domain"/>
    <property type="match status" value="1"/>
</dbReference>
<evidence type="ECO:0000256" key="1">
    <source>
        <dbReference type="ARBA" id="ARBA00023122"/>
    </source>
</evidence>
<dbReference type="SUPFAM" id="SSF54631">
    <property type="entry name" value="CBS-domain pair"/>
    <property type="match status" value="1"/>
</dbReference>
<proteinExistence type="predicted"/>
<dbReference type="PATRIC" id="fig|1348973.3.peg.1328"/>
<dbReference type="PANTHER" id="PTHR43080:SF2">
    <property type="entry name" value="CBS DOMAIN-CONTAINING PROTEIN"/>
    <property type="match status" value="1"/>
</dbReference>
<dbReference type="Pfam" id="PF07085">
    <property type="entry name" value="DRTGG"/>
    <property type="match status" value="1"/>
</dbReference>
<dbReference type="InterPro" id="IPR051257">
    <property type="entry name" value="Diverse_CBS-Domain"/>
</dbReference>
<sequence>MVRELATKHEQILQHIESLTVGNKISVRQVAKDLSVSEGTAYRAIKDAENKGLVSTIERVGTIRIEKKKKENIEKLTYAEIVNIVDGQVLGGREGLHKTLNQFVIGAMKLEAMLRYVGAGDLLIVGNRDKAHEEAIKAGSAVLITGGFDADDNVKQLADEKKLPIISTSYDTFTVATMINRAIYDQLIKKEIVVVDDILTSVDRTFFMKTTDEVDKWFELNDETKHSRFPVVDDNMKVQGMVTSKDVMGVDRKTMIEKVMTKNPITVNARTSVANSAHLMVWEGIELLPVIDDHHRLLGIVSRQDVLKALQVIQRQPQVGDTIDDIVTSQFVEDSDAGQNVFQCKVTPQMTNHLGTISYGVFTTIVTEAGSRALRNYKKGDLVIENLTIYFMKPVQIDTTLEVHPNVLEVGRKFGKVDVDVYNEGKNVGKALLMAQLIDR</sequence>
<evidence type="ECO:0000313" key="4">
    <source>
        <dbReference type="EMBL" id="KEF39583.1"/>
    </source>
</evidence>
<feature type="domain" description="CBS" evidence="3">
    <location>
        <begin position="199"/>
        <end position="258"/>
    </location>
</feature>
<dbReference type="InterPro" id="IPR046342">
    <property type="entry name" value="CBS_dom_sf"/>
</dbReference>
<dbReference type="CDD" id="cd03440">
    <property type="entry name" value="hot_dog"/>
    <property type="match status" value="1"/>
</dbReference>
<dbReference type="InterPro" id="IPR029069">
    <property type="entry name" value="HotDog_dom_sf"/>
</dbReference>
<feature type="domain" description="CBS" evidence="3">
    <location>
        <begin position="260"/>
        <end position="322"/>
    </location>
</feature>
<gene>
    <name evidence="4" type="ORF">M670_01360</name>
</gene>
<dbReference type="InterPro" id="IPR036390">
    <property type="entry name" value="WH_DNA-bd_sf"/>
</dbReference>
<dbReference type="SUPFAM" id="SSF46785">
    <property type="entry name" value="Winged helix' DNA-binding domain"/>
    <property type="match status" value="1"/>
</dbReference>
<dbReference type="InterPro" id="IPR006683">
    <property type="entry name" value="Thioestr_dom"/>
</dbReference>
<dbReference type="CDD" id="cd04596">
    <property type="entry name" value="CBS_pair_DRTGG_assoc"/>
    <property type="match status" value="1"/>
</dbReference>
<dbReference type="Pfam" id="PF03061">
    <property type="entry name" value="4HBT"/>
    <property type="match status" value="1"/>
</dbReference>
<dbReference type="InterPro" id="IPR010766">
    <property type="entry name" value="DRTGG"/>
</dbReference>
<dbReference type="InterPro" id="IPR036388">
    <property type="entry name" value="WH-like_DNA-bd_sf"/>
</dbReference>
<dbReference type="EMBL" id="JJRY01000003">
    <property type="protein sequence ID" value="KEF39583.1"/>
    <property type="molecule type" value="Genomic_DNA"/>
</dbReference>
<dbReference type="Gene3D" id="3.10.129.10">
    <property type="entry name" value="Hotdog Thioesterase"/>
    <property type="match status" value="1"/>
</dbReference>
<reference evidence="4 5" key="1">
    <citation type="submission" date="2014-04" db="EMBL/GenBank/DDBJ databases">
        <title>Draft genome sequence of Bacillus azotoformans MEV2011, a (co-) denitrifying strain unable to grow in the presence of oxygen.</title>
        <authorList>
            <person name="Nielsen M."/>
            <person name="Schreiber L."/>
            <person name="Finster K."/>
            <person name="Schramm A."/>
        </authorList>
    </citation>
    <scope>NUCLEOTIDE SEQUENCE [LARGE SCALE GENOMIC DNA]</scope>
    <source>
        <strain evidence="4 5">MEV2011</strain>
    </source>
</reference>
<dbReference type="Proteomes" id="UP000027936">
    <property type="component" value="Unassembled WGS sequence"/>
</dbReference>
<dbReference type="Gene3D" id="3.10.580.10">
    <property type="entry name" value="CBS-domain"/>
    <property type="match status" value="2"/>
</dbReference>
<accession>A0A072NRS3</accession>
<evidence type="ECO:0000259" key="3">
    <source>
        <dbReference type="PROSITE" id="PS51371"/>
    </source>
</evidence>
<dbReference type="SUPFAM" id="SSF54637">
    <property type="entry name" value="Thioesterase/thiol ester dehydrase-isomerase"/>
    <property type="match status" value="1"/>
</dbReference>